<dbReference type="EMBL" id="KN549214">
    <property type="protein sequence ID" value="KHJ99566.1"/>
    <property type="molecule type" value="Genomic_DNA"/>
</dbReference>
<feature type="region of interest" description="Disordered" evidence="1">
    <location>
        <begin position="1"/>
        <end position="26"/>
    </location>
</feature>
<evidence type="ECO:0000313" key="3">
    <source>
        <dbReference type="Proteomes" id="UP000053660"/>
    </source>
</evidence>
<proteinExistence type="predicted"/>
<gene>
    <name evidence="2" type="ORF">OESDEN_00443</name>
</gene>
<dbReference type="Proteomes" id="UP000053660">
    <property type="component" value="Unassembled WGS sequence"/>
</dbReference>
<name>A0A0B1TTV1_OESDE</name>
<sequence length="70" mass="7526">MATLPLSNTAKKRKSTPDSPVASSENQAENISIILLAYSRKVITEGEKRSRCVVIAGLEEAAIGTLVLQR</sequence>
<reference evidence="2 3" key="1">
    <citation type="submission" date="2014-03" db="EMBL/GenBank/DDBJ databases">
        <title>Draft genome of the hookworm Oesophagostomum dentatum.</title>
        <authorList>
            <person name="Mitreva M."/>
        </authorList>
    </citation>
    <scope>NUCLEOTIDE SEQUENCE [LARGE SCALE GENOMIC DNA]</scope>
    <source>
        <strain evidence="2 3">OD-Hann</strain>
    </source>
</reference>
<accession>A0A0B1TTV1</accession>
<protein>
    <submittedName>
        <fullName evidence="2">Uncharacterized protein</fullName>
    </submittedName>
</protein>
<organism evidence="2 3">
    <name type="scientific">Oesophagostomum dentatum</name>
    <name type="common">Nodular worm</name>
    <dbReference type="NCBI Taxonomy" id="61180"/>
    <lineage>
        <taxon>Eukaryota</taxon>
        <taxon>Metazoa</taxon>
        <taxon>Ecdysozoa</taxon>
        <taxon>Nematoda</taxon>
        <taxon>Chromadorea</taxon>
        <taxon>Rhabditida</taxon>
        <taxon>Rhabditina</taxon>
        <taxon>Rhabditomorpha</taxon>
        <taxon>Strongyloidea</taxon>
        <taxon>Strongylidae</taxon>
        <taxon>Oesophagostomum</taxon>
    </lineage>
</organism>
<feature type="compositionally biased region" description="Polar residues" evidence="1">
    <location>
        <begin position="17"/>
        <end position="26"/>
    </location>
</feature>
<keyword evidence="3" id="KW-1185">Reference proteome</keyword>
<dbReference type="AlphaFoldDB" id="A0A0B1TTV1"/>
<evidence type="ECO:0000256" key="1">
    <source>
        <dbReference type="SAM" id="MobiDB-lite"/>
    </source>
</evidence>
<evidence type="ECO:0000313" key="2">
    <source>
        <dbReference type="EMBL" id="KHJ99566.1"/>
    </source>
</evidence>